<evidence type="ECO:0000259" key="2">
    <source>
        <dbReference type="PROSITE" id="PS50181"/>
    </source>
</evidence>
<evidence type="ECO:0000313" key="4">
    <source>
        <dbReference type="Proteomes" id="UP000693970"/>
    </source>
</evidence>
<feature type="domain" description="F-box" evidence="2">
    <location>
        <begin position="325"/>
        <end position="373"/>
    </location>
</feature>
<feature type="region of interest" description="Disordered" evidence="1">
    <location>
        <begin position="888"/>
        <end position="915"/>
    </location>
</feature>
<gene>
    <name evidence="3" type="ORF">IV203_033285</name>
</gene>
<feature type="region of interest" description="Disordered" evidence="1">
    <location>
        <begin position="20"/>
        <end position="146"/>
    </location>
</feature>
<feature type="region of interest" description="Disordered" evidence="1">
    <location>
        <begin position="453"/>
        <end position="495"/>
    </location>
</feature>
<reference evidence="3" key="2">
    <citation type="submission" date="2021-04" db="EMBL/GenBank/DDBJ databases">
        <authorList>
            <person name="Podell S."/>
        </authorList>
    </citation>
    <scope>NUCLEOTIDE SEQUENCE</scope>
    <source>
        <strain evidence="3">Hildebrandi</strain>
    </source>
</reference>
<feature type="region of interest" description="Disordered" evidence="1">
    <location>
        <begin position="833"/>
        <end position="873"/>
    </location>
</feature>
<dbReference type="InterPro" id="IPR001810">
    <property type="entry name" value="F-box_dom"/>
</dbReference>
<dbReference type="CDD" id="cd09917">
    <property type="entry name" value="F-box_SF"/>
    <property type="match status" value="1"/>
</dbReference>
<feature type="compositionally biased region" description="Low complexity" evidence="1">
    <location>
        <begin position="792"/>
        <end position="802"/>
    </location>
</feature>
<dbReference type="Proteomes" id="UP000693970">
    <property type="component" value="Unassembled WGS sequence"/>
</dbReference>
<organism evidence="3 4">
    <name type="scientific">Nitzschia inconspicua</name>
    <dbReference type="NCBI Taxonomy" id="303405"/>
    <lineage>
        <taxon>Eukaryota</taxon>
        <taxon>Sar</taxon>
        <taxon>Stramenopiles</taxon>
        <taxon>Ochrophyta</taxon>
        <taxon>Bacillariophyta</taxon>
        <taxon>Bacillariophyceae</taxon>
        <taxon>Bacillariophycidae</taxon>
        <taxon>Bacillariales</taxon>
        <taxon>Bacillariaceae</taxon>
        <taxon>Nitzschia</taxon>
    </lineage>
</organism>
<feature type="region of interest" description="Disordered" evidence="1">
    <location>
        <begin position="941"/>
        <end position="969"/>
    </location>
</feature>
<feature type="compositionally biased region" description="Low complexity" evidence="1">
    <location>
        <begin position="262"/>
        <end position="277"/>
    </location>
</feature>
<dbReference type="EMBL" id="JAGRRH010000022">
    <property type="protein sequence ID" value="KAG7345754.1"/>
    <property type="molecule type" value="Genomic_DNA"/>
</dbReference>
<comment type="caution">
    <text evidence="3">The sequence shown here is derived from an EMBL/GenBank/DDBJ whole genome shotgun (WGS) entry which is preliminary data.</text>
</comment>
<feature type="region of interest" description="Disordered" evidence="1">
    <location>
        <begin position="578"/>
        <end position="597"/>
    </location>
</feature>
<feature type="region of interest" description="Disordered" evidence="1">
    <location>
        <begin position="758"/>
        <end position="818"/>
    </location>
</feature>
<dbReference type="Pfam" id="PF00646">
    <property type="entry name" value="F-box"/>
    <property type="match status" value="1"/>
</dbReference>
<reference evidence="3" key="1">
    <citation type="journal article" date="2021" name="Sci. Rep.">
        <title>Diploid genomic architecture of Nitzschia inconspicua, an elite biomass production diatom.</title>
        <authorList>
            <person name="Oliver A."/>
            <person name="Podell S."/>
            <person name="Pinowska A."/>
            <person name="Traller J.C."/>
            <person name="Smith S.R."/>
            <person name="McClure R."/>
            <person name="Beliaev A."/>
            <person name="Bohutskyi P."/>
            <person name="Hill E.A."/>
            <person name="Rabines A."/>
            <person name="Zheng H."/>
            <person name="Allen L.Z."/>
            <person name="Kuo A."/>
            <person name="Grigoriev I.V."/>
            <person name="Allen A.E."/>
            <person name="Hazlebeck D."/>
            <person name="Allen E.E."/>
        </authorList>
    </citation>
    <scope>NUCLEOTIDE SEQUENCE</scope>
    <source>
        <strain evidence="3">Hildebrandi</strain>
    </source>
</reference>
<feature type="compositionally biased region" description="Polar residues" evidence="1">
    <location>
        <begin position="110"/>
        <end position="123"/>
    </location>
</feature>
<protein>
    <submittedName>
        <fullName evidence="3">F-box domain containing protein</fullName>
    </submittedName>
</protein>
<feature type="region of interest" description="Disordered" evidence="1">
    <location>
        <begin position="260"/>
        <end position="291"/>
    </location>
</feature>
<feature type="compositionally biased region" description="Acidic residues" evidence="1">
    <location>
        <begin position="467"/>
        <end position="476"/>
    </location>
</feature>
<dbReference type="AlphaFoldDB" id="A0A9K3KL49"/>
<name>A0A9K3KL49_9STRA</name>
<keyword evidence="4" id="KW-1185">Reference proteome</keyword>
<evidence type="ECO:0000256" key="1">
    <source>
        <dbReference type="SAM" id="MobiDB-lite"/>
    </source>
</evidence>
<proteinExistence type="predicted"/>
<feature type="region of interest" description="Disordered" evidence="1">
    <location>
        <begin position="183"/>
        <end position="247"/>
    </location>
</feature>
<feature type="compositionally biased region" description="Polar residues" evidence="1">
    <location>
        <begin position="62"/>
        <end position="80"/>
    </location>
</feature>
<evidence type="ECO:0000313" key="3">
    <source>
        <dbReference type="EMBL" id="KAG7345754.1"/>
    </source>
</evidence>
<accession>A0A9K3KL49</accession>
<feature type="compositionally biased region" description="Pro residues" evidence="1">
    <location>
        <begin position="779"/>
        <end position="791"/>
    </location>
</feature>
<dbReference type="PROSITE" id="PS50181">
    <property type="entry name" value="FBOX"/>
    <property type="match status" value="1"/>
</dbReference>
<sequence length="1101" mass="119757">MTSKNITSMKETTIQLMEEEAIEEPVLGGMPSMDETTTTRRRRSDGNESLAFGQSKGGKTETIGTVDTPNSAYSTSNNSHDPPEPELYRYSFGEHHHHHHNTNNTTTNNRIHPSTESCVASSDSQREDRPLLETPLKTDSEHEQKQKTILTHEQVYEDVQESGNELHDKTSVAKNYYPLDAATSSSSTAIPFSSFTVDPSSSSSSSSSTSACANSITATTTTTTADSSSPQHHTLLSSSSHSPSSKSILLKQTMPSQGILRSASSSSFHSMESSDGSAHQTQTQYRTKLLGRPATPRRVKGLWETTTPVQMMDASPITPINGSSANPFDSLRDDTLLHILTHLDLADLLACGMVSRRWRYHIRIRNNKAISDLTSSSSSSSSSLLSLSVPTKHYRTGTTTTATLLKKKNRKAPVTTTIAPPPVIPYDPTLYPLWKRIDASSFVQRTYHSFLSRRIKAQQQQQQQNDSVDDDDDDHGDDNPHSIAKIPPVTFKKEPSQWAREQTGKALAQVLQGRTPHTLIIREIESALCANHFELPPSLLAGLRELTLTHFDAMTDTHLHVLLLLTLGGSGAAGGAMSPLPLPNTKPGNVAPKKPSKPRSYNNLRILRLEYCKQLTNNSVASIAKTCQKHLRTLSLKGNLHITSMIPLQGLLVTRLREDKIDQVSSSSCAISNRWNPLSAPPILASPSLLNKTAPAAPLTTFLLPPSPPPSFSMPWTTTLPPSMCMADTQLPMSSLPPSLQQPIRNHDQFDWNTARPPISHEWTNTETHGVLRPTNSLLPPPPPPRPPSPNNPSMSSLFSPPQTALTPRPTSLPHKGMMCLFEPPSIENVTVAEGNESTPFPPTSSKPTSSSHHTTSASATPLESLFDPPGSSPLRATINLTFSPETLSLPPTLAEDPFAPPETVIASQQQQQQNDISSSVLNPVMLHRYHLHRRCLSNAASPATTTADGMTDTPNTWPPPAPSTSAAASTTSALPVAAVASSYRIGSLDKLDIRGTSIPPQDVLDCLWGLASHPPKHGTTSSTLFGSSSKSSATSQDDWDNLWCWVCFKSLLLGEVFSNDRVMNAPSSVAPVVWTQEETELLKLVVDMDEAEELLIGKEL</sequence>
<feature type="compositionally biased region" description="Low complexity" evidence="1">
    <location>
        <begin position="846"/>
        <end position="862"/>
    </location>
</feature>
<dbReference type="SMART" id="SM00256">
    <property type="entry name" value="FBOX"/>
    <property type="match status" value="1"/>
</dbReference>
<feature type="compositionally biased region" description="Basic and acidic residues" evidence="1">
    <location>
        <begin position="124"/>
        <end position="146"/>
    </location>
</feature>